<protein>
    <recommendedName>
        <fullName evidence="5">C2H2-type domain-containing protein</fullName>
    </recommendedName>
</protein>
<dbReference type="EMBL" id="CAVNYO010000116">
    <property type="protein sequence ID" value="CAK5267103.1"/>
    <property type="molecule type" value="Genomic_DNA"/>
</dbReference>
<proteinExistence type="predicted"/>
<dbReference type="InterPro" id="IPR041078">
    <property type="entry name" value="Plavaka"/>
</dbReference>
<feature type="compositionally biased region" description="Acidic residues" evidence="1">
    <location>
        <begin position="1082"/>
        <end position="1116"/>
    </location>
</feature>
<feature type="region of interest" description="Disordered" evidence="1">
    <location>
        <begin position="58"/>
        <end position="196"/>
    </location>
</feature>
<evidence type="ECO:0000256" key="2">
    <source>
        <dbReference type="SAM" id="SignalP"/>
    </source>
</evidence>
<feature type="region of interest" description="Disordered" evidence="1">
    <location>
        <begin position="1051"/>
        <end position="1126"/>
    </location>
</feature>
<evidence type="ECO:0000313" key="3">
    <source>
        <dbReference type="EMBL" id="CAK5267103.1"/>
    </source>
</evidence>
<evidence type="ECO:0000313" key="4">
    <source>
        <dbReference type="Proteomes" id="UP001295794"/>
    </source>
</evidence>
<keyword evidence="2" id="KW-0732">Signal</keyword>
<gene>
    <name evidence="3" type="ORF">MYCIT1_LOCUS9341</name>
</gene>
<feature type="compositionally biased region" description="Basic and acidic residues" evidence="1">
    <location>
        <begin position="658"/>
        <end position="674"/>
    </location>
</feature>
<feature type="signal peptide" evidence="2">
    <location>
        <begin position="1"/>
        <end position="15"/>
    </location>
</feature>
<feature type="region of interest" description="Disordered" evidence="1">
    <location>
        <begin position="658"/>
        <end position="687"/>
    </location>
</feature>
<feature type="compositionally biased region" description="Acidic residues" evidence="1">
    <location>
        <begin position="1057"/>
        <end position="1070"/>
    </location>
</feature>
<evidence type="ECO:0008006" key="5">
    <source>
        <dbReference type="Google" id="ProtNLM"/>
    </source>
</evidence>
<reference evidence="3" key="1">
    <citation type="submission" date="2023-11" db="EMBL/GenBank/DDBJ databases">
        <authorList>
            <person name="De Vega J J."/>
            <person name="De Vega J J."/>
        </authorList>
    </citation>
    <scope>NUCLEOTIDE SEQUENCE</scope>
</reference>
<feature type="compositionally biased region" description="Basic and acidic residues" evidence="1">
    <location>
        <begin position="74"/>
        <end position="84"/>
    </location>
</feature>
<evidence type="ECO:0000256" key="1">
    <source>
        <dbReference type="SAM" id="MobiDB-lite"/>
    </source>
</evidence>
<feature type="compositionally biased region" description="Pro residues" evidence="1">
    <location>
        <begin position="129"/>
        <end position="153"/>
    </location>
</feature>
<dbReference type="AlphaFoldDB" id="A0AAD2H072"/>
<dbReference type="Proteomes" id="UP001295794">
    <property type="component" value="Unassembled WGS sequence"/>
</dbReference>
<keyword evidence="4" id="KW-1185">Reference proteome</keyword>
<accession>A0AAD2H072</accession>
<organism evidence="3 4">
    <name type="scientific">Mycena citricolor</name>
    <dbReference type="NCBI Taxonomy" id="2018698"/>
    <lineage>
        <taxon>Eukaryota</taxon>
        <taxon>Fungi</taxon>
        <taxon>Dikarya</taxon>
        <taxon>Basidiomycota</taxon>
        <taxon>Agaricomycotina</taxon>
        <taxon>Agaricomycetes</taxon>
        <taxon>Agaricomycetidae</taxon>
        <taxon>Agaricales</taxon>
        <taxon>Marasmiineae</taxon>
        <taxon>Mycenaceae</taxon>
        <taxon>Mycena</taxon>
    </lineage>
</organism>
<feature type="compositionally biased region" description="Pro residues" evidence="1">
    <location>
        <begin position="88"/>
        <end position="100"/>
    </location>
</feature>
<dbReference type="Pfam" id="PF18759">
    <property type="entry name" value="Plavaka"/>
    <property type="match status" value="1"/>
</dbReference>
<comment type="caution">
    <text evidence="3">The sequence shown here is derived from an EMBL/GenBank/DDBJ whole genome shotgun (WGS) entry which is preliminary data.</text>
</comment>
<feature type="chain" id="PRO_5042024312" description="C2H2-type domain-containing protein" evidence="2">
    <location>
        <begin position="16"/>
        <end position="1126"/>
    </location>
</feature>
<sequence length="1126" mass="127536">MYALVLISILFVISAMSPCTGCGHNFGSASALSSHMKACTSFDKSISSTQNTLLALKATRAGKARNSVGRRKKTTDLSSRKERSTPFPSDPPAPCSPQPDPDIEMRLGSPPGSPPAIPGPKDHDHDMDPAPPPPNPPSPSPPPVPPFPNPPPSTRLSGRPARTVRRPARFRDEIPDQLPPAPQIGTAGEEHEEEEPELAIRRVTLLVRDRFTTAVNKFGLYREYLHRPTYDPDALVDLEQLANKPKLLETPPVPGSTDRTHNVPPVYESEKLLFGWNDNGNVQKSDGELEALVHDVIQQPGFDPAEFKRNWRTSDARARLDKSFEKDNPLLRDFEARTVKIEVPSGSRDVPPKFIPVPGLLMRKITTIITEAFTGPLGEHFHFSPFKLFCTFKDPVNPVRIFSELYNSNVFIAEHDNVRLRGKLPPDAPKCKLEKIVAALMFWSDSTHLANFGPAKMWPLYIHFGNLSKYIRAHPSSGSAHYAAFIPENAFLESLGDDFELHRMLVVDLMHEFELGVWKNVFIHLLRLLEAQPGGQSLIGTLDSRYRQMPRFGRDTIRRFFTNPSEMKKLGARDFEDLLQCAIPAFSGLFPGKHDRRVCRLLFRMAEWQAFAKLRMHTDRTINHLETLTPQLGALLREFTKTTCAEFETYELAKETAARNKRHENAVTRAREADPDAPPPVRRAGTGAGRVKKTLNLNTYKTHAMGDYVTTILDFGPTDGYSTQIGESLHRLIKRFYSVTNKRGFEAQIGRRVIRLQRARAHGALWKKTHQHVIGISQRDSLGDEQLNLHHQTSKSNKYPLDTHTYFRTNRSDPAFLEFIPKLQDHLLARFVEREFDADDHDDFSDADRNTVRLLGNRILRSKTIRINYTTYDVRRDTETLNPRLQPFVMVMSAVEQPDPYWYAQVIGVFSAVVFRELQAGQYKDLNREEKMQADADRIPRRMEFLWVRWLGPVPGTPIGFRRAALPKVGYVPETDKYAFGFLDPARVLRGAHLIPDFDGGQTNSLLETTDPTAARISDDTSDWEAFFVNIFADRDMILRYFGGGVGHQKIDTHGLDDDEEWSDEDDDSDNERPIIPPPLYDSEEERDEDEDDGGEDDEEEEEDELDLPPEEEEDAIVPSLGFAEP</sequence>
<name>A0AAD2H072_9AGAR</name>
<feature type="compositionally biased region" description="Basic residues" evidence="1">
    <location>
        <begin position="60"/>
        <end position="73"/>
    </location>
</feature>